<dbReference type="GO" id="GO:0160147">
    <property type="term" value="F:tRNA pseudouridine(38-40) synthase activity"/>
    <property type="evidence" value="ECO:0007669"/>
    <property type="project" value="UniProtKB-EC"/>
</dbReference>
<dbReference type="OrthoDB" id="10256309at2759"/>
<dbReference type="InterPro" id="IPR001406">
    <property type="entry name" value="PsdUridine_synth_TruA"/>
</dbReference>
<name>A0A1R4ABG6_BABMR</name>
<dbReference type="GO" id="GO:0006397">
    <property type="term" value="P:mRNA processing"/>
    <property type="evidence" value="ECO:0007669"/>
    <property type="project" value="UniProtKB-KW"/>
</dbReference>
<feature type="domain" description="Pseudouridine synthase I TruA alpha/beta" evidence="12">
    <location>
        <begin position="279"/>
        <end position="381"/>
    </location>
</feature>
<reference evidence="13 14" key="1">
    <citation type="journal article" date="2012" name="Nucleic Acids Res.">
        <title>Sequencing of the smallest Apicomplexan genome from the human pathogen Babesia microti.</title>
        <authorList>
            <person name="Cornillot E."/>
            <person name="Hadj-Kaddour K."/>
            <person name="Dassouli A."/>
            <person name="Noel B."/>
            <person name="Ranwez V."/>
            <person name="Vacherie B."/>
            <person name="Augagneur Y."/>
            <person name="Bres V."/>
            <person name="Duclos A."/>
            <person name="Randazzo S."/>
            <person name="Carcy B."/>
            <person name="Debierre-Grockiego F."/>
            <person name="Delbecq S."/>
            <person name="Moubri-Menage K."/>
            <person name="Shams-Eldin H."/>
            <person name="Usmani-Brown S."/>
            <person name="Bringaud F."/>
            <person name="Wincker P."/>
            <person name="Vivares C.P."/>
            <person name="Schwarz R.T."/>
            <person name="Schetters T.P."/>
            <person name="Krause P.J."/>
            <person name="Gorenflot A."/>
            <person name="Berry V."/>
            <person name="Barbe V."/>
            <person name="Ben Mamoun C."/>
        </authorList>
    </citation>
    <scope>NUCLEOTIDE SEQUENCE [LARGE SCALE GENOMIC DNA]</scope>
    <source>
        <strain evidence="13 14">RI</strain>
    </source>
</reference>
<organism evidence="13 14">
    <name type="scientific">Babesia microti (strain RI)</name>
    <dbReference type="NCBI Taxonomy" id="1133968"/>
    <lineage>
        <taxon>Eukaryota</taxon>
        <taxon>Sar</taxon>
        <taxon>Alveolata</taxon>
        <taxon>Apicomplexa</taxon>
        <taxon>Aconoidasida</taxon>
        <taxon>Piroplasmida</taxon>
        <taxon>Babesiidae</taxon>
        <taxon>Babesia</taxon>
    </lineage>
</organism>
<evidence type="ECO:0000256" key="3">
    <source>
        <dbReference type="ARBA" id="ARBA00009375"/>
    </source>
</evidence>
<feature type="chain" id="PRO_5010345380" evidence="11">
    <location>
        <begin position="18"/>
        <end position="483"/>
    </location>
</feature>
<keyword evidence="14" id="KW-1185">Reference proteome</keyword>
<evidence type="ECO:0000256" key="9">
    <source>
        <dbReference type="PIRSR" id="PIRSR641708-1"/>
    </source>
</evidence>
<dbReference type="PANTHER" id="PTHR11142:SF4">
    <property type="entry name" value="PSEUDOURIDYLATE SYNTHASE 1 HOMOLOG"/>
    <property type="match status" value="1"/>
</dbReference>
<dbReference type="VEuPathDB" id="PiroplasmaDB:BMR1_03g01585"/>
<dbReference type="FunFam" id="3.30.70.580:FF:000002">
    <property type="entry name" value="tRNA pseudouridine synthase"/>
    <property type="match status" value="1"/>
</dbReference>
<dbReference type="Pfam" id="PF01416">
    <property type="entry name" value="PseudoU_synth_1"/>
    <property type="match status" value="1"/>
</dbReference>
<dbReference type="AlphaFoldDB" id="A0A1R4ABG6"/>
<reference evidence="13 14" key="3">
    <citation type="journal article" date="2016" name="Sci. Rep.">
        <title>Genome-wide diversity and gene expression profiling of Babesia microti isolates identify polymorphic genes that mediate host-pathogen interactions.</title>
        <authorList>
            <person name="Silva J.C."/>
            <person name="Cornillot E."/>
            <person name="McCracken C."/>
            <person name="Usmani-Brown S."/>
            <person name="Dwivedi A."/>
            <person name="Ifeonu O.O."/>
            <person name="Crabtree J."/>
            <person name="Gotia H.T."/>
            <person name="Virji A.Z."/>
            <person name="Reynes C."/>
            <person name="Colinge J."/>
            <person name="Kumar V."/>
            <person name="Lawres L."/>
            <person name="Pazzi J.E."/>
            <person name="Pablo J.V."/>
            <person name="Hung C."/>
            <person name="Brancato J."/>
            <person name="Kumari P."/>
            <person name="Orvis J."/>
            <person name="Tretina K."/>
            <person name="Chibucos M."/>
            <person name="Ott S."/>
            <person name="Sadzewicz L."/>
            <person name="Sengamalay N."/>
            <person name="Shetty A.C."/>
            <person name="Su Q."/>
            <person name="Tallon L."/>
            <person name="Fraser C.M."/>
            <person name="Frutos R."/>
            <person name="Molina D.M."/>
            <person name="Krause P.J."/>
            <person name="Ben Mamoun C."/>
        </authorList>
    </citation>
    <scope>NUCLEOTIDE SEQUENCE [LARGE SCALE GENOMIC DNA]</scope>
    <source>
        <strain evidence="13 14">RI</strain>
    </source>
</reference>
<dbReference type="EMBL" id="LN871598">
    <property type="protein sequence ID" value="SJK86359.1"/>
    <property type="molecule type" value="Genomic_DNA"/>
</dbReference>
<evidence type="ECO:0000256" key="4">
    <source>
        <dbReference type="ARBA" id="ARBA00022664"/>
    </source>
</evidence>
<accession>A0A1R4ABG6</accession>
<dbReference type="SUPFAM" id="SSF55120">
    <property type="entry name" value="Pseudouridine synthase"/>
    <property type="match status" value="1"/>
</dbReference>
<dbReference type="EC" id="5.4.99.12" evidence="13"/>
<dbReference type="HAMAP" id="MF_00171">
    <property type="entry name" value="TruA"/>
    <property type="match status" value="1"/>
</dbReference>
<comment type="similarity">
    <text evidence="3">Belongs to the tRNA pseudouridine synthase TruA family.</text>
</comment>
<evidence type="ECO:0000256" key="1">
    <source>
        <dbReference type="ARBA" id="ARBA00001166"/>
    </source>
</evidence>
<dbReference type="Proteomes" id="UP000002899">
    <property type="component" value="Chromosome III"/>
</dbReference>
<gene>
    <name evidence="13" type="ORF">BMR1_03g01585</name>
</gene>
<dbReference type="GO" id="GO:0003723">
    <property type="term" value="F:RNA binding"/>
    <property type="evidence" value="ECO:0007669"/>
    <property type="project" value="InterPro"/>
</dbReference>
<dbReference type="GO" id="GO:0031119">
    <property type="term" value="P:tRNA pseudouridine synthesis"/>
    <property type="evidence" value="ECO:0007669"/>
    <property type="project" value="InterPro"/>
</dbReference>
<dbReference type="NCBIfam" id="TIGR00071">
    <property type="entry name" value="hisT_truA"/>
    <property type="match status" value="1"/>
</dbReference>
<feature type="binding site" evidence="10">
    <location>
        <position position="199"/>
    </location>
    <ligand>
        <name>substrate</name>
    </ligand>
</feature>
<evidence type="ECO:0000256" key="6">
    <source>
        <dbReference type="ARBA" id="ARBA00023235"/>
    </source>
</evidence>
<dbReference type="KEGG" id="bmic:BMR1_03g01585"/>
<dbReference type="GO" id="GO:0005634">
    <property type="term" value="C:nucleus"/>
    <property type="evidence" value="ECO:0007669"/>
    <property type="project" value="UniProtKB-SubCell"/>
</dbReference>
<dbReference type="PANTHER" id="PTHR11142">
    <property type="entry name" value="PSEUDOURIDYLATE SYNTHASE"/>
    <property type="match status" value="1"/>
</dbReference>
<keyword evidence="5" id="KW-0819">tRNA processing</keyword>
<comment type="catalytic activity">
    <reaction evidence="8">
        <text>a uridine in tRNA = a pseudouridine in tRNA</text>
        <dbReference type="Rhea" id="RHEA:54572"/>
        <dbReference type="Rhea" id="RHEA-COMP:13339"/>
        <dbReference type="Rhea" id="RHEA-COMP:13934"/>
        <dbReference type="ChEBI" id="CHEBI:65314"/>
        <dbReference type="ChEBI" id="CHEBI:65315"/>
    </reaction>
</comment>
<dbReference type="GeneID" id="24424952"/>
<comment type="subcellular location">
    <subcellularLocation>
        <location evidence="2">Nucleus</location>
    </subcellularLocation>
</comment>
<dbReference type="InterPro" id="IPR020103">
    <property type="entry name" value="PsdUridine_synth_cat_dom_sf"/>
</dbReference>
<dbReference type="GO" id="GO:1990481">
    <property type="term" value="P:mRNA pseudouridine synthesis"/>
    <property type="evidence" value="ECO:0007669"/>
    <property type="project" value="TreeGrafter"/>
</dbReference>
<evidence type="ECO:0000256" key="5">
    <source>
        <dbReference type="ARBA" id="ARBA00022694"/>
    </source>
</evidence>
<dbReference type="InterPro" id="IPR020097">
    <property type="entry name" value="PsdUridine_synth_TruA_a/b_dom"/>
</dbReference>
<keyword evidence="11" id="KW-0732">Signal</keyword>
<dbReference type="RefSeq" id="XP_012648927.2">
    <property type="nucleotide sequence ID" value="XM_012793473.2"/>
</dbReference>
<keyword evidence="7" id="KW-0539">Nucleus</keyword>
<dbReference type="Gene3D" id="3.30.70.580">
    <property type="entry name" value="Pseudouridine synthase I, catalytic domain, N-terminal subdomain"/>
    <property type="match status" value="1"/>
</dbReference>
<feature type="active site" description="Nucleophile" evidence="9">
    <location>
        <position position="144"/>
    </location>
</feature>
<feature type="signal peptide" evidence="11">
    <location>
        <begin position="1"/>
        <end position="17"/>
    </location>
</feature>
<evidence type="ECO:0000256" key="8">
    <source>
        <dbReference type="ARBA" id="ARBA00036943"/>
    </source>
</evidence>
<reference evidence="13 14" key="2">
    <citation type="journal article" date="2013" name="PLoS ONE">
        <title>Whole genome mapping and re-organization of the nuclear and mitochondrial genomes of Babesia microti isolates.</title>
        <authorList>
            <person name="Cornillot E."/>
            <person name="Dassouli A."/>
            <person name="Garg A."/>
            <person name="Pachikara N."/>
            <person name="Randazzo S."/>
            <person name="Depoix D."/>
            <person name="Carcy B."/>
            <person name="Delbecq S."/>
            <person name="Frutos R."/>
            <person name="Silva J.C."/>
            <person name="Sutton R."/>
            <person name="Krause P.J."/>
            <person name="Mamoun C.B."/>
        </authorList>
    </citation>
    <scope>NUCLEOTIDE SEQUENCE [LARGE SCALE GENOMIC DNA]</scope>
    <source>
        <strain evidence="13 14">RI</strain>
    </source>
</reference>
<evidence type="ECO:0000256" key="7">
    <source>
        <dbReference type="ARBA" id="ARBA00023242"/>
    </source>
</evidence>
<evidence type="ECO:0000256" key="11">
    <source>
        <dbReference type="SAM" id="SignalP"/>
    </source>
</evidence>
<proteinExistence type="inferred from homology"/>
<dbReference type="InterPro" id="IPR020095">
    <property type="entry name" value="PsdUridine_synth_TruA_C"/>
</dbReference>
<keyword evidence="6 13" id="KW-0413">Isomerase</keyword>
<evidence type="ECO:0000313" key="14">
    <source>
        <dbReference type="Proteomes" id="UP000002899"/>
    </source>
</evidence>
<sequence>MRLPFILLLVYLPPSLSVYTKFTQIVPFMALSGDFSAKNFSRKRKNVTKHSSVGDSTIQSTNNELFKISNGINAPKTKYAMYLGYLGTGYYGFQKQIAFGDRVEETVETIEGTLERALIASNAIYPEFKHRLQKLGWSKAARTDKGVHAACMVVGCRMNIADDFLKIFNENLPGNIICYDVLRVTKGFDARALCSYRNYEYIFPGYLLGKFEIPPQHLTFYQSCCEMVDRCAKCPKTSCYNRSQDNFVFSNPDKISSTSDTNYQVTEQDIVSLETIFGDYVGSHNFHNFSSRINPLNPASYRYINSIKVSRVECMENFVRVSIQGQSFLFNQIRKMIAVAIEVFRGSAPKNAIKYCLNKLHSVNVNTAPAQGLFLHHPNFDTYNFHRASPPQTKHILFEDVKEQAMQFIKQRIYPEILKYDKWHEWLETINEYPFYWENHAHKLVKVSNSDGEIDTNDQETTLTNAMTDGVINGVSNDMIDQM</sequence>
<comment type="catalytic activity">
    <reaction evidence="1">
        <text>a uridine in mRNA = a pseudouridine in mRNA</text>
        <dbReference type="Rhea" id="RHEA:56644"/>
        <dbReference type="Rhea" id="RHEA-COMP:14658"/>
        <dbReference type="Rhea" id="RHEA-COMP:14659"/>
        <dbReference type="ChEBI" id="CHEBI:65314"/>
        <dbReference type="ChEBI" id="CHEBI:65315"/>
    </reaction>
</comment>
<keyword evidence="4" id="KW-0507">mRNA processing</keyword>
<dbReference type="FunFam" id="3.30.70.660:FF:000002">
    <property type="entry name" value="tRNA pseudouridine synthase"/>
    <property type="match status" value="1"/>
</dbReference>
<evidence type="ECO:0000256" key="10">
    <source>
        <dbReference type="PIRSR" id="PIRSR641708-2"/>
    </source>
</evidence>
<evidence type="ECO:0000256" key="2">
    <source>
        <dbReference type="ARBA" id="ARBA00004123"/>
    </source>
</evidence>
<protein>
    <submittedName>
        <fullName evidence="13">tRNA pseudouridine synthase A</fullName>
        <ecNumber evidence="13">5.4.99.12</ecNumber>
    </submittedName>
</protein>
<dbReference type="InterPro" id="IPR020094">
    <property type="entry name" value="TruA/RsuA/RluB/E/F_N"/>
</dbReference>
<evidence type="ECO:0000313" key="13">
    <source>
        <dbReference type="EMBL" id="SJK86359.1"/>
    </source>
</evidence>
<dbReference type="CDD" id="cd02568">
    <property type="entry name" value="PseudoU_synth_PUS1_PUS2"/>
    <property type="match status" value="1"/>
</dbReference>
<evidence type="ECO:0000259" key="12">
    <source>
        <dbReference type="Pfam" id="PF01416"/>
    </source>
</evidence>
<dbReference type="Gene3D" id="3.30.70.660">
    <property type="entry name" value="Pseudouridine synthase I, catalytic domain, C-terminal subdomain"/>
    <property type="match status" value="1"/>
</dbReference>
<dbReference type="InterPro" id="IPR041708">
    <property type="entry name" value="PUS1/PUS2-like"/>
</dbReference>